<dbReference type="Pfam" id="PF08241">
    <property type="entry name" value="Methyltransf_11"/>
    <property type="match status" value="1"/>
</dbReference>
<dbReference type="EMBL" id="LJVE01000045">
    <property type="protein sequence ID" value="KPL14549.1"/>
    <property type="molecule type" value="Genomic_DNA"/>
</dbReference>
<gene>
    <name evidence="2" type="ORF">AMJ74_03165</name>
</gene>
<dbReference type="GO" id="GO:0008757">
    <property type="term" value="F:S-adenosylmethionine-dependent methyltransferase activity"/>
    <property type="evidence" value="ECO:0007669"/>
    <property type="project" value="InterPro"/>
</dbReference>
<dbReference type="PANTHER" id="PTHR43861">
    <property type="entry name" value="TRANS-ACONITATE 2-METHYLTRANSFERASE-RELATED"/>
    <property type="match status" value="1"/>
</dbReference>
<feature type="domain" description="Methyltransferase type 11" evidence="1">
    <location>
        <begin position="72"/>
        <end position="168"/>
    </location>
</feature>
<dbReference type="InterPro" id="IPR013216">
    <property type="entry name" value="Methyltransf_11"/>
</dbReference>
<protein>
    <recommendedName>
        <fullName evidence="1">Methyltransferase type 11 domain-containing protein</fullName>
    </recommendedName>
</protein>
<dbReference type="SUPFAM" id="SSF53335">
    <property type="entry name" value="S-adenosyl-L-methionine-dependent methyltransferases"/>
    <property type="match status" value="1"/>
</dbReference>
<dbReference type="Gene3D" id="3.40.50.150">
    <property type="entry name" value="Vaccinia Virus protein VP39"/>
    <property type="match status" value="1"/>
</dbReference>
<reference evidence="2 3" key="1">
    <citation type="journal article" date="2015" name="Microbiome">
        <title>Genomic resolution of linkages in carbon, nitrogen, and sulfur cycling among widespread estuary sediment bacteria.</title>
        <authorList>
            <person name="Baker B.J."/>
            <person name="Lazar C.S."/>
            <person name="Teske A.P."/>
            <person name="Dick G.J."/>
        </authorList>
    </citation>
    <scope>NUCLEOTIDE SEQUENCE [LARGE SCALE GENOMIC DNA]</scope>
    <source>
        <strain evidence="2">SM1_77</strain>
    </source>
</reference>
<dbReference type="PATRIC" id="fig|1703778.3.peg.304"/>
<evidence type="ECO:0000313" key="2">
    <source>
        <dbReference type="EMBL" id="KPL14549.1"/>
    </source>
</evidence>
<dbReference type="InterPro" id="IPR029063">
    <property type="entry name" value="SAM-dependent_MTases_sf"/>
</dbReference>
<dbReference type="CDD" id="cd02440">
    <property type="entry name" value="AdoMet_MTases"/>
    <property type="match status" value="1"/>
</dbReference>
<evidence type="ECO:0000313" key="3">
    <source>
        <dbReference type="Proteomes" id="UP000050975"/>
    </source>
</evidence>
<organism evidence="2 3">
    <name type="scientific">candidate division WOR_3 bacterium SM1_77</name>
    <dbReference type="NCBI Taxonomy" id="1703778"/>
    <lineage>
        <taxon>Bacteria</taxon>
        <taxon>Bacteria division WOR-3</taxon>
    </lineage>
</organism>
<comment type="caution">
    <text evidence="2">The sequence shown here is derived from an EMBL/GenBank/DDBJ whole genome shotgun (WGS) entry which is preliminary data.</text>
</comment>
<dbReference type="Proteomes" id="UP000050975">
    <property type="component" value="Unassembled WGS sequence"/>
</dbReference>
<proteinExistence type="predicted"/>
<name>A0A0S8K0V2_UNCW3</name>
<dbReference type="PANTHER" id="PTHR43861:SF1">
    <property type="entry name" value="TRANS-ACONITATE 2-METHYLTRANSFERASE"/>
    <property type="match status" value="1"/>
</dbReference>
<evidence type="ECO:0000259" key="1">
    <source>
        <dbReference type="Pfam" id="PF08241"/>
    </source>
</evidence>
<accession>A0A0S8K0V2</accession>
<sequence length="280" mass="32282">MAILCTAQKEKCVKGDKISRFFKENRELWDGWTDIHKKSVSYDVDGFKKGTSSLKSIELEELGDVSGKELLHLQCHFGLDTLSWARLGAQVTGVDFSPSAIEYAKSLKDELRIEADFVCSNIYDLNYIVHQKFDIVFTSYGVLCWLPDLEKWAQTIYKHLKRGGTFYIVEFHPLLSMFGDDGSFTYPYFHNEQPMEFDCQGSYADPNAAFVHKSYEWSHSLSDIITYLIKAGLQIEFLHEFPFTICGDHPFLVQGTDGLWRHKDKNVKIPMMFSIRAKRP</sequence>
<dbReference type="AlphaFoldDB" id="A0A0S8K0V2"/>